<dbReference type="VEuPathDB" id="AmoebaDB:ACA1_220120"/>
<dbReference type="PANTHER" id="PTHR42874">
    <property type="entry name" value="URICASE"/>
    <property type="match status" value="1"/>
</dbReference>
<dbReference type="PIRSF" id="PIRSF000241">
    <property type="entry name" value="Urate_oxidase"/>
    <property type="match status" value="1"/>
</dbReference>
<keyword evidence="4 5" id="KW-0560">Oxidoreductase</keyword>
<evidence type="ECO:0000256" key="3">
    <source>
        <dbReference type="ARBA" id="ARBA00022631"/>
    </source>
</evidence>
<dbReference type="STRING" id="1257118.L8GQ21"/>
<proteinExistence type="inferred from homology"/>
<dbReference type="KEGG" id="acan:ACA1_220120"/>
<feature type="binding site" evidence="7">
    <location>
        <position position="58"/>
    </location>
    <ligand>
        <name>urate</name>
        <dbReference type="ChEBI" id="CHEBI:17775"/>
    </ligand>
</feature>
<name>L8GQ21_ACACF</name>
<dbReference type="UniPathway" id="UPA00394">
    <property type="reaction ID" value="UER00650"/>
</dbReference>
<dbReference type="GO" id="GO:0004846">
    <property type="term" value="F:urate oxidase activity"/>
    <property type="evidence" value="ECO:0007669"/>
    <property type="project" value="UniProtKB-EC"/>
</dbReference>
<accession>L8GQ21</accession>
<feature type="binding site" evidence="7">
    <location>
        <position position="249"/>
    </location>
    <ligand>
        <name>O2</name>
        <dbReference type="ChEBI" id="CHEBI:15379"/>
    </ligand>
</feature>
<evidence type="ECO:0000256" key="5">
    <source>
        <dbReference type="PIRNR" id="PIRNR000241"/>
    </source>
</evidence>
<feature type="binding site" evidence="7">
    <location>
        <position position="222"/>
    </location>
    <ligand>
        <name>urate</name>
        <dbReference type="ChEBI" id="CHEBI:17775"/>
    </ligand>
</feature>
<feature type="active site" description="Charge relay system" evidence="6">
    <location>
        <position position="11"/>
    </location>
</feature>
<evidence type="ECO:0000313" key="9">
    <source>
        <dbReference type="EMBL" id="ELR15274.1"/>
    </source>
</evidence>
<evidence type="ECO:0000256" key="1">
    <source>
        <dbReference type="ARBA" id="ARBA00004831"/>
    </source>
</evidence>
<comment type="catalytic activity">
    <reaction evidence="5 8">
        <text>urate + O2 + H2O = 5-hydroxyisourate + H2O2</text>
        <dbReference type="Rhea" id="RHEA:21368"/>
        <dbReference type="ChEBI" id="CHEBI:15377"/>
        <dbReference type="ChEBI" id="CHEBI:15379"/>
        <dbReference type="ChEBI" id="CHEBI:16240"/>
        <dbReference type="ChEBI" id="CHEBI:17775"/>
        <dbReference type="ChEBI" id="CHEBI:18072"/>
        <dbReference type="EC" id="1.7.3.3"/>
    </reaction>
</comment>
<feature type="binding site" evidence="7">
    <location>
        <position position="57"/>
    </location>
    <ligand>
        <name>urate</name>
        <dbReference type="ChEBI" id="CHEBI:17775"/>
    </ligand>
</feature>
<dbReference type="Gene3D" id="3.10.270.10">
    <property type="entry name" value="Urate Oxidase"/>
    <property type="match status" value="1"/>
</dbReference>
<dbReference type="Proteomes" id="UP000011083">
    <property type="component" value="Unassembled WGS sequence"/>
</dbReference>
<dbReference type="NCBIfam" id="TIGR03383">
    <property type="entry name" value="urate_oxi"/>
    <property type="match status" value="1"/>
</dbReference>
<reference evidence="9 10" key="1">
    <citation type="journal article" date="2013" name="Genome Biol.">
        <title>Genome of Acanthamoeba castellanii highlights extensive lateral gene transfer and early evolution of tyrosine kinase signaling.</title>
        <authorList>
            <person name="Clarke M."/>
            <person name="Lohan A.J."/>
            <person name="Liu B."/>
            <person name="Lagkouvardos I."/>
            <person name="Roy S."/>
            <person name="Zafar N."/>
            <person name="Bertelli C."/>
            <person name="Schilde C."/>
            <person name="Kianianmomeni A."/>
            <person name="Burglin T.R."/>
            <person name="Frech C."/>
            <person name="Turcotte B."/>
            <person name="Kopec K.O."/>
            <person name="Synnott J.M."/>
            <person name="Choo C."/>
            <person name="Paponov I."/>
            <person name="Finkler A."/>
            <person name="Soon Heng Tan C."/>
            <person name="Hutchins A.P."/>
            <person name="Weinmeier T."/>
            <person name="Rattei T."/>
            <person name="Chu J.S."/>
            <person name="Gimenez G."/>
            <person name="Irimia M."/>
            <person name="Rigden D.J."/>
            <person name="Fitzpatrick D.A."/>
            <person name="Lorenzo-Morales J."/>
            <person name="Bateman A."/>
            <person name="Chiu C.H."/>
            <person name="Tang P."/>
            <person name="Hegemann P."/>
            <person name="Fromm H."/>
            <person name="Raoult D."/>
            <person name="Greub G."/>
            <person name="Miranda-Saavedra D."/>
            <person name="Chen N."/>
            <person name="Nash P."/>
            <person name="Ginger M.L."/>
            <person name="Horn M."/>
            <person name="Schaap P."/>
            <person name="Caler L."/>
            <person name="Loftus B."/>
        </authorList>
    </citation>
    <scope>NUCLEOTIDE SEQUENCE [LARGE SCALE GENOMIC DNA]</scope>
    <source>
        <strain evidence="9 10">Neff</strain>
    </source>
</reference>
<comment type="function">
    <text evidence="5 8">Catalyzes the oxidation of uric acid to 5-hydroxyisourate, which is further processed to form (S)-allantoin.</text>
</comment>
<feature type="binding site" evidence="7">
    <location>
        <position position="178"/>
    </location>
    <ligand>
        <name>5-hydroxyisourate</name>
        <dbReference type="ChEBI" id="CHEBI:18072"/>
    </ligand>
</feature>
<feature type="active site" description="Charge relay system" evidence="6">
    <location>
        <position position="251"/>
    </location>
</feature>
<feature type="binding site" evidence="7">
    <location>
        <position position="249"/>
    </location>
    <ligand>
        <name>5-hydroxyisourate</name>
        <dbReference type="ChEBI" id="CHEBI:18072"/>
    </ligand>
</feature>
<dbReference type="GO" id="GO:0006145">
    <property type="term" value="P:purine nucleobase catabolic process"/>
    <property type="evidence" value="ECO:0007669"/>
    <property type="project" value="TreeGrafter"/>
</dbReference>
<dbReference type="Pfam" id="PF01014">
    <property type="entry name" value="Uricase"/>
    <property type="match status" value="2"/>
</dbReference>
<evidence type="ECO:0000313" key="10">
    <source>
        <dbReference type="Proteomes" id="UP000011083"/>
    </source>
</evidence>
<evidence type="ECO:0000256" key="2">
    <source>
        <dbReference type="ARBA" id="ARBA00009760"/>
    </source>
</evidence>
<feature type="binding site" evidence="7">
    <location>
        <position position="249"/>
    </location>
    <ligand>
        <name>urate</name>
        <dbReference type="ChEBI" id="CHEBI:17775"/>
    </ligand>
</feature>
<dbReference type="PANTHER" id="PTHR42874:SF1">
    <property type="entry name" value="URICASE"/>
    <property type="match status" value="1"/>
</dbReference>
<sequence>MATLSANRYGKDLVRVVRVTRNGPVHDIKDVAVRVLLEGGKLETSYYNGDNSWVVPTDTIKNTVYVLAKKHPFTDIEVFGITIARHFLNEYAHYSKAEVTISERPWNRMVIEGKPHDHSFLPGSGEERTAVVRLARESMDAPQVTSGMRNLLVMKTTGSEFVGFPKDKYTTLKEATDRIFKTTVTVEWDYVCQRKPVDYTAVYNRAKETILHVFATTYSKAVQQTVWEMGRQIIAKNDDVKNVHFTLPNQHNWLFDLKPFGLENNNEIFVPQADPQGYIQGTVSRDNGPKKAAL</sequence>
<feature type="binding site" evidence="7">
    <location>
        <position position="222"/>
    </location>
    <ligand>
        <name>5-hydroxyisourate</name>
        <dbReference type="ChEBI" id="CHEBI:18072"/>
    </ligand>
</feature>
<feature type="binding site" evidence="7">
    <location>
        <position position="161"/>
    </location>
    <ligand>
        <name>5-hydroxyisourate</name>
        <dbReference type="ChEBI" id="CHEBI:18072"/>
    </ligand>
</feature>
<dbReference type="SUPFAM" id="SSF55620">
    <property type="entry name" value="Tetrahydrobiopterin biosynthesis enzymes-like"/>
    <property type="match status" value="2"/>
</dbReference>
<dbReference type="OrthoDB" id="9992118at2759"/>
<comment type="subcellular location">
    <subcellularLocation>
        <location evidence="5">Peroxisome</location>
    </subcellularLocation>
</comment>
<evidence type="ECO:0000256" key="6">
    <source>
        <dbReference type="PIRSR" id="PIRSR000241-1"/>
    </source>
</evidence>
<dbReference type="InterPro" id="IPR002042">
    <property type="entry name" value="Uricase"/>
</dbReference>
<dbReference type="GO" id="GO:0019628">
    <property type="term" value="P:urate catabolic process"/>
    <property type="evidence" value="ECO:0007669"/>
    <property type="project" value="UniProtKB-UniPathway"/>
</dbReference>
<dbReference type="AlphaFoldDB" id="L8GQ21"/>
<dbReference type="EMBL" id="KB008036">
    <property type="protein sequence ID" value="ELR15274.1"/>
    <property type="molecule type" value="Genomic_DNA"/>
</dbReference>
<feature type="active site" description="Charge relay system" evidence="6">
    <location>
        <position position="57"/>
    </location>
</feature>
<dbReference type="OMA" id="ATMYKMS"/>
<dbReference type="GO" id="GO:0005777">
    <property type="term" value="C:peroxisome"/>
    <property type="evidence" value="ECO:0007669"/>
    <property type="project" value="UniProtKB-SubCell"/>
</dbReference>
<protein>
    <recommendedName>
        <fullName evidence="5 8">Uricase</fullName>
        <ecNumber evidence="5 8">1.7.3.3</ecNumber>
    </recommendedName>
    <alternativeName>
        <fullName evidence="5">Urate oxidase</fullName>
    </alternativeName>
</protein>
<feature type="binding site" evidence="7">
    <location>
        <position position="178"/>
    </location>
    <ligand>
        <name>urate</name>
        <dbReference type="ChEBI" id="CHEBI:17775"/>
    </ligand>
</feature>
<comment type="similarity">
    <text evidence="2 5 8">Belongs to the uricase family.</text>
</comment>
<evidence type="ECO:0000256" key="8">
    <source>
        <dbReference type="RuleBase" id="RU004455"/>
    </source>
</evidence>
<organism evidence="9 10">
    <name type="scientific">Acanthamoeba castellanii (strain ATCC 30010 / Neff)</name>
    <dbReference type="NCBI Taxonomy" id="1257118"/>
    <lineage>
        <taxon>Eukaryota</taxon>
        <taxon>Amoebozoa</taxon>
        <taxon>Discosea</taxon>
        <taxon>Longamoebia</taxon>
        <taxon>Centramoebida</taxon>
        <taxon>Acanthamoebidae</taxon>
        <taxon>Acanthamoeba</taxon>
    </lineage>
</organism>
<evidence type="ECO:0000256" key="7">
    <source>
        <dbReference type="PIRSR" id="PIRSR000241-2"/>
    </source>
</evidence>
<keyword evidence="5" id="KW-0576">Peroxisome</keyword>
<dbReference type="RefSeq" id="XP_004337287.1">
    <property type="nucleotide sequence ID" value="XM_004337239.1"/>
</dbReference>
<feature type="binding site" evidence="7">
    <location>
        <position position="161"/>
    </location>
    <ligand>
        <name>urate</name>
        <dbReference type="ChEBI" id="CHEBI:17775"/>
    </ligand>
</feature>
<gene>
    <name evidence="9" type="ORF">ACA1_220120</name>
</gene>
<feature type="binding site" evidence="7">
    <location>
        <position position="223"/>
    </location>
    <ligand>
        <name>5-hydroxyisourate</name>
        <dbReference type="ChEBI" id="CHEBI:18072"/>
    </ligand>
</feature>
<comment type="pathway">
    <text evidence="1 5">Purine metabolism; urate degradation; (S)-allantoin from urate: step 1/3.</text>
</comment>
<feature type="binding site" evidence="7">
    <location>
        <position position="57"/>
    </location>
    <ligand>
        <name>5-hydroxyisourate</name>
        <dbReference type="ChEBI" id="CHEBI:18072"/>
    </ligand>
</feature>
<keyword evidence="10" id="KW-1185">Reference proteome</keyword>
<dbReference type="GeneID" id="14915877"/>
<feature type="binding site" evidence="7">
    <location>
        <position position="57"/>
    </location>
    <ligand>
        <name>O2</name>
        <dbReference type="ChEBI" id="CHEBI:15379"/>
    </ligand>
</feature>
<dbReference type="PRINTS" id="PR00093">
    <property type="entry name" value="URICASE"/>
</dbReference>
<feature type="binding site" evidence="7">
    <location>
        <position position="223"/>
    </location>
    <ligand>
        <name>urate</name>
        <dbReference type="ChEBI" id="CHEBI:17775"/>
    </ligand>
</feature>
<evidence type="ECO:0000256" key="4">
    <source>
        <dbReference type="ARBA" id="ARBA00023002"/>
    </source>
</evidence>
<keyword evidence="3 5" id="KW-0659">Purine metabolism</keyword>
<dbReference type="EC" id="1.7.3.3" evidence="5 8"/>